<dbReference type="PANTHER" id="PTHR33233:SF14">
    <property type="entry name" value="ENDONUCLEASE_EXONUCLEASE_PHOSPHATASE"/>
    <property type="match status" value="1"/>
</dbReference>
<sequence>MELPTPSPADAASPAQASTETEATPQQQTNRTVQEKGQSSARVLATFASLVDPNEGTTLEFIPATEINGTKCAQLNAEDIEDELPELDIKYWGMQSLSKIGSLLDYPLKTDKYTKERSMLKYVRLMIEIPLEGQFPDYIEFVNEKGVLIRQKVIYEWLPIKCDHCKMFGHTQEQCRKKEDQRKEWRVKAPITSPDQDHPLKDAEPRGEDGYQLATRHTISRMEGHTVPMETTNAYNVLGEGDEPQDIDGQGGSNPTWIRLLAGMLGP</sequence>
<dbReference type="AlphaFoldDB" id="A0A9Q1GME6"/>
<proteinExistence type="predicted"/>
<dbReference type="EMBL" id="JAKOGI010002459">
    <property type="protein sequence ID" value="KAJ8421962.1"/>
    <property type="molecule type" value="Genomic_DNA"/>
</dbReference>
<reference evidence="2" key="1">
    <citation type="submission" date="2022-04" db="EMBL/GenBank/DDBJ databases">
        <title>Carnegiea gigantea Genome sequencing and assembly v2.</title>
        <authorList>
            <person name="Copetti D."/>
            <person name="Sanderson M.J."/>
            <person name="Burquez A."/>
            <person name="Wojciechowski M.F."/>
        </authorList>
    </citation>
    <scope>NUCLEOTIDE SEQUENCE</scope>
    <source>
        <strain evidence="2">SGP5-SGP5p</strain>
        <tissue evidence="2">Aerial part</tissue>
    </source>
</reference>
<evidence type="ECO:0000313" key="2">
    <source>
        <dbReference type="EMBL" id="KAJ8421962.1"/>
    </source>
</evidence>
<evidence type="ECO:0000313" key="3">
    <source>
        <dbReference type="Proteomes" id="UP001153076"/>
    </source>
</evidence>
<accession>A0A9Q1GME6</accession>
<dbReference type="PANTHER" id="PTHR33233">
    <property type="entry name" value="ENDONUCLEASE/EXONUCLEASE/PHOSPHATASE"/>
    <property type="match status" value="1"/>
</dbReference>
<evidence type="ECO:0008006" key="4">
    <source>
        <dbReference type="Google" id="ProtNLM"/>
    </source>
</evidence>
<gene>
    <name evidence="2" type="ORF">Cgig2_022523</name>
</gene>
<evidence type="ECO:0000256" key="1">
    <source>
        <dbReference type="SAM" id="MobiDB-lite"/>
    </source>
</evidence>
<dbReference type="OrthoDB" id="425619at2759"/>
<feature type="compositionally biased region" description="Polar residues" evidence="1">
    <location>
        <begin position="19"/>
        <end position="38"/>
    </location>
</feature>
<name>A0A9Q1GME6_9CARY</name>
<feature type="compositionally biased region" description="Low complexity" evidence="1">
    <location>
        <begin position="8"/>
        <end position="18"/>
    </location>
</feature>
<comment type="caution">
    <text evidence="2">The sequence shown here is derived from an EMBL/GenBank/DDBJ whole genome shotgun (WGS) entry which is preliminary data.</text>
</comment>
<dbReference type="Proteomes" id="UP001153076">
    <property type="component" value="Unassembled WGS sequence"/>
</dbReference>
<protein>
    <recommendedName>
        <fullName evidence="4">DUF4283 domain-containing protein</fullName>
    </recommendedName>
</protein>
<feature type="region of interest" description="Disordered" evidence="1">
    <location>
        <begin position="1"/>
        <end position="38"/>
    </location>
</feature>
<organism evidence="2 3">
    <name type="scientific">Carnegiea gigantea</name>
    <dbReference type="NCBI Taxonomy" id="171969"/>
    <lineage>
        <taxon>Eukaryota</taxon>
        <taxon>Viridiplantae</taxon>
        <taxon>Streptophyta</taxon>
        <taxon>Embryophyta</taxon>
        <taxon>Tracheophyta</taxon>
        <taxon>Spermatophyta</taxon>
        <taxon>Magnoliopsida</taxon>
        <taxon>eudicotyledons</taxon>
        <taxon>Gunneridae</taxon>
        <taxon>Pentapetalae</taxon>
        <taxon>Caryophyllales</taxon>
        <taxon>Cactineae</taxon>
        <taxon>Cactaceae</taxon>
        <taxon>Cactoideae</taxon>
        <taxon>Echinocereeae</taxon>
        <taxon>Carnegiea</taxon>
    </lineage>
</organism>
<keyword evidence="3" id="KW-1185">Reference proteome</keyword>